<keyword evidence="2" id="KW-0472">Membrane</keyword>
<dbReference type="eggNOG" id="ENOG502TN93">
    <property type="taxonomic scope" value="Eukaryota"/>
</dbReference>
<evidence type="ECO:0000256" key="2">
    <source>
        <dbReference type="SAM" id="Phobius"/>
    </source>
</evidence>
<reference evidence="3 4" key="2">
    <citation type="journal article" date="2008" name="Nature">
        <title>The Phaeodactylum genome reveals the evolutionary history of diatom genomes.</title>
        <authorList>
            <person name="Bowler C."/>
            <person name="Allen A.E."/>
            <person name="Badger J.H."/>
            <person name="Grimwood J."/>
            <person name="Jabbari K."/>
            <person name="Kuo A."/>
            <person name="Maheswari U."/>
            <person name="Martens C."/>
            <person name="Maumus F."/>
            <person name="Otillar R.P."/>
            <person name="Rayko E."/>
            <person name="Salamov A."/>
            <person name="Vandepoele K."/>
            <person name="Beszteri B."/>
            <person name="Gruber A."/>
            <person name="Heijde M."/>
            <person name="Katinka M."/>
            <person name="Mock T."/>
            <person name="Valentin K."/>
            <person name="Verret F."/>
            <person name="Berges J.A."/>
            <person name="Brownlee C."/>
            <person name="Cadoret J.P."/>
            <person name="Chiovitti A."/>
            <person name="Choi C.J."/>
            <person name="Coesel S."/>
            <person name="De Martino A."/>
            <person name="Detter J.C."/>
            <person name="Durkin C."/>
            <person name="Falciatore A."/>
            <person name="Fournet J."/>
            <person name="Haruta M."/>
            <person name="Huysman M.J."/>
            <person name="Jenkins B.D."/>
            <person name="Jiroutova K."/>
            <person name="Jorgensen R.E."/>
            <person name="Joubert Y."/>
            <person name="Kaplan A."/>
            <person name="Kroger N."/>
            <person name="Kroth P.G."/>
            <person name="La Roche J."/>
            <person name="Lindquist E."/>
            <person name="Lommer M."/>
            <person name="Martin-Jezequel V."/>
            <person name="Lopez P.J."/>
            <person name="Lucas S."/>
            <person name="Mangogna M."/>
            <person name="McGinnis K."/>
            <person name="Medlin L.K."/>
            <person name="Montsant A."/>
            <person name="Oudot-Le Secq M.P."/>
            <person name="Napoli C."/>
            <person name="Obornik M."/>
            <person name="Parker M.S."/>
            <person name="Petit J.L."/>
            <person name="Porcel B.M."/>
            <person name="Poulsen N."/>
            <person name="Robison M."/>
            <person name="Rychlewski L."/>
            <person name="Rynearson T.A."/>
            <person name="Schmutz J."/>
            <person name="Shapiro H."/>
            <person name="Siaut M."/>
            <person name="Stanley M."/>
            <person name="Sussman M.R."/>
            <person name="Taylor A.R."/>
            <person name="Vardi A."/>
            <person name="von Dassow P."/>
            <person name="Vyverman W."/>
            <person name="Willis A."/>
            <person name="Wyrwicz L.S."/>
            <person name="Rokhsar D.S."/>
            <person name="Weissenbach J."/>
            <person name="Armbrust E.V."/>
            <person name="Green B.R."/>
            <person name="Van de Peer Y."/>
            <person name="Grigoriev I.V."/>
        </authorList>
    </citation>
    <scope>NUCLEOTIDE SEQUENCE [LARGE SCALE GENOMIC DNA]</scope>
    <source>
        <strain evidence="3 4">CCMP1335</strain>
    </source>
</reference>
<accession>B8BY43</accession>
<feature type="compositionally biased region" description="Basic residues" evidence="1">
    <location>
        <begin position="90"/>
        <end position="102"/>
    </location>
</feature>
<dbReference type="GeneID" id="7451705"/>
<dbReference type="EMBL" id="CM000640">
    <property type="protein sequence ID" value="EED94313.1"/>
    <property type="molecule type" value="Genomic_DNA"/>
</dbReference>
<name>B8BY43_THAPS</name>
<feature type="region of interest" description="Disordered" evidence="1">
    <location>
        <begin position="430"/>
        <end position="477"/>
    </location>
</feature>
<gene>
    <name evidence="3" type="ORF">THAPSDRAFT_21806</name>
</gene>
<feature type="transmembrane region" description="Helical" evidence="2">
    <location>
        <begin position="38"/>
        <end position="57"/>
    </location>
</feature>
<keyword evidence="4" id="KW-1185">Reference proteome</keyword>
<dbReference type="KEGG" id="tps:THAPSDRAFT_21806"/>
<feature type="compositionally biased region" description="Basic residues" evidence="1">
    <location>
        <begin position="146"/>
        <end position="165"/>
    </location>
</feature>
<dbReference type="RefSeq" id="XP_002288877.1">
    <property type="nucleotide sequence ID" value="XM_002288841.1"/>
</dbReference>
<dbReference type="PANTHER" id="PTHR34131">
    <property type="entry name" value="(RAP ANNOTATION RELEASE2) GALACTOSE-BINDING LIKE DOMAIN CONTAINING PROTEIN"/>
    <property type="match status" value="1"/>
</dbReference>
<dbReference type="Proteomes" id="UP000001449">
    <property type="component" value="Chromosome 3"/>
</dbReference>
<keyword evidence="2" id="KW-1133">Transmembrane helix</keyword>
<evidence type="ECO:0000313" key="4">
    <source>
        <dbReference type="Proteomes" id="UP000001449"/>
    </source>
</evidence>
<sequence>MMKRLYSKQVSCVAVTSPPAKCSSTQRYHRHRRTGSRAILFATILAVSYTQSAALLYPNKSSILRLSPVSSDVLCKYATEDIPDGVQQPRARHIPQRARAHIRTGSPSEEATRAGYIIRRGDSNNRSNNKAVRQPPLDQSDIPQSHQRRVRPLRTIRRIVHRSRQRPSDANCDAVSGGHKSVFMSEIEADTIPVTSRPIEVRYDNINRNGNAGNVRQTQSRMPSTSSTPLSSTIPSPNAKNQSGSHRVTFKSTRESHAILPSSSLLTSATLTEYMTQPVEKYSLLSFRDEEMPGNPQPANGSNNSSIAAKSRRWVVRRLTQEEAKRYVTRSSSDKSIEESNLFRLAVPLKPLIGWDLTPVIDLEVVPPKLESDLVGIVLDEEDGDDETNRTTISSRWRPLKGIRKRVTGRRRGGRERRLSRSKDSFTQCIALVNTRRKDKESKGRNANGRRNNGNTSSASSSNPNRSNVHHHSSKMQEEAIGMVGKVEEWLKPHITFEAELSWTDIADGGFSKQSAISSSVTVKSTAITSLTVPRLPSSILHTTVPSAFLVKRLGATLTSKALEICLPRFLKQLERDYFRWSGVDISGNEVDSRNMIEKKS</sequence>
<organism evidence="3 4">
    <name type="scientific">Thalassiosira pseudonana</name>
    <name type="common">Marine diatom</name>
    <name type="synonym">Cyclotella nana</name>
    <dbReference type="NCBI Taxonomy" id="35128"/>
    <lineage>
        <taxon>Eukaryota</taxon>
        <taxon>Sar</taxon>
        <taxon>Stramenopiles</taxon>
        <taxon>Ochrophyta</taxon>
        <taxon>Bacillariophyta</taxon>
        <taxon>Coscinodiscophyceae</taxon>
        <taxon>Thalassiosirophycidae</taxon>
        <taxon>Thalassiosirales</taxon>
        <taxon>Thalassiosiraceae</taxon>
        <taxon>Thalassiosira</taxon>
    </lineage>
</organism>
<feature type="region of interest" description="Disordered" evidence="1">
    <location>
        <begin position="90"/>
        <end position="176"/>
    </location>
</feature>
<evidence type="ECO:0000256" key="1">
    <source>
        <dbReference type="SAM" id="MobiDB-lite"/>
    </source>
</evidence>
<dbReference type="PANTHER" id="PTHR34131:SF3">
    <property type="entry name" value="(RAP ANNOTATION RELEASE2) GALACTOSE-BINDING LIKE DOMAIN CONTAINING PROTEIN"/>
    <property type="match status" value="1"/>
</dbReference>
<feature type="compositionally biased region" description="Polar residues" evidence="1">
    <location>
        <begin position="206"/>
        <end position="222"/>
    </location>
</feature>
<proteinExistence type="predicted"/>
<dbReference type="HOGENOM" id="CLU_454577_0_0_1"/>
<reference evidence="3 4" key="1">
    <citation type="journal article" date="2004" name="Science">
        <title>The genome of the diatom Thalassiosira pseudonana: ecology, evolution, and metabolism.</title>
        <authorList>
            <person name="Armbrust E.V."/>
            <person name="Berges J.A."/>
            <person name="Bowler C."/>
            <person name="Green B.R."/>
            <person name="Martinez D."/>
            <person name="Putnam N.H."/>
            <person name="Zhou S."/>
            <person name="Allen A.E."/>
            <person name="Apt K.E."/>
            <person name="Bechner M."/>
            <person name="Brzezinski M.A."/>
            <person name="Chaal B.K."/>
            <person name="Chiovitti A."/>
            <person name="Davis A.K."/>
            <person name="Demarest M.S."/>
            <person name="Detter J.C."/>
            <person name="Glavina T."/>
            <person name="Goodstein D."/>
            <person name="Hadi M.Z."/>
            <person name="Hellsten U."/>
            <person name="Hildebrand M."/>
            <person name="Jenkins B.D."/>
            <person name="Jurka J."/>
            <person name="Kapitonov V.V."/>
            <person name="Kroger N."/>
            <person name="Lau W.W."/>
            <person name="Lane T.W."/>
            <person name="Larimer F.W."/>
            <person name="Lippmeier J.C."/>
            <person name="Lucas S."/>
            <person name="Medina M."/>
            <person name="Montsant A."/>
            <person name="Obornik M."/>
            <person name="Parker M.S."/>
            <person name="Palenik B."/>
            <person name="Pazour G.J."/>
            <person name="Richardson P.M."/>
            <person name="Rynearson T.A."/>
            <person name="Saito M.A."/>
            <person name="Schwartz D.C."/>
            <person name="Thamatrakoln K."/>
            <person name="Valentin K."/>
            <person name="Vardi A."/>
            <person name="Wilkerson F.P."/>
            <person name="Rokhsar D.S."/>
        </authorList>
    </citation>
    <scope>NUCLEOTIDE SEQUENCE [LARGE SCALE GENOMIC DNA]</scope>
    <source>
        <strain evidence="3 4">CCMP1335</strain>
    </source>
</reference>
<feature type="compositionally biased region" description="Low complexity" evidence="1">
    <location>
        <begin position="445"/>
        <end position="467"/>
    </location>
</feature>
<feature type="region of interest" description="Disordered" evidence="1">
    <location>
        <begin position="205"/>
        <end position="245"/>
    </location>
</feature>
<dbReference type="InParanoid" id="B8BY43"/>
<dbReference type="PaxDb" id="35128-Thaps21806"/>
<feature type="compositionally biased region" description="Low complexity" evidence="1">
    <location>
        <begin position="223"/>
        <end position="237"/>
    </location>
</feature>
<protein>
    <submittedName>
        <fullName evidence="3">Uncharacterized protein</fullName>
    </submittedName>
</protein>
<dbReference type="AlphaFoldDB" id="B8BY43"/>
<evidence type="ECO:0000313" key="3">
    <source>
        <dbReference type="EMBL" id="EED94313.1"/>
    </source>
</evidence>
<keyword evidence="2" id="KW-0812">Transmembrane</keyword>